<dbReference type="InterPro" id="IPR000177">
    <property type="entry name" value="Apple"/>
</dbReference>
<dbReference type="EMBL" id="CAJNOU010000489">
    <property type="protein sequence ID" value="CAF1012621.1"/>
    <property type="molecule type" value="Genomic_DNA"/>
</dbReference>
<protein>
    <recommendedName>
        <fullName evidence="4">Apple domain-containing protein</fullName>
    </recommendedName>
</protein>
<evidence type="ECO:0000256" key="1">
    <source>
        <dbReference type="ARBA" id="ARBA00022737"/>
    </source>
</evidence>
<evidence type="ECO:0000313" key="5">
    <source>
        <dbReference type="EMBL" id="CAF1012621.1"/>
    </source>
</evidence>
<dbReference type="InterPro" id="IPR003609">
    <property type="entry name" value="Pan_app"/>
</dbReference>
<proteinExistence type="predicted"/>
<evidence type="ECO:0000313" key="6">
    <source>
        <dbReference type="Proteomes" id="UP000663889"/>
    </source>
</evidence>
<dbReference type="CDD" id="cd01100">
    <property type="entry name" value="APPLE_Factor_XI_like"/>
    <property type="match status" value="1"/>
</dbReference>
<dbReference type="GO" id="GO:0006508">
    <property type="term" value="P:proteolysis"/>
    <property type="evidence" value="ECO:0007669"/>
    <property type="project" value="InterPro"/>
</dbReference>
<comment type="caution">
    <text evidence="5">The sequence shown here is derived from an EMBL/GenBank/DDBJ whole genome shotgun (WGS) entry which is preliminary data.</text>
</comment>
<name>A0A814HLX9_9BILA</name>
<evidence type="ECO:0000256" key="3">
    <source>
        <dbReference type="SAM" id="MobiDB-lite"/>
    </source>
</evidence>
<dbReference type="AlphaFoldDB" id="A0A814HLX9"/>
<dbReference type="GO" id="GO:0005576">
    <property type="term" value="C:extracellular region"/>
    <property type="evidence" value="ECO:0007669"/>
    <property type="project" value="InterPro"/>
</dbReference>
<keyword evidence="2" id="KW-1015">Disulfide bond</keyword>
<reference evidence="5" key="1">
    <citation type="submission" date="2021-02" db="EMBL/GenBank/DDBJ databases">
        <authorList>
            <person name="Nowell W R."/>
        </authorList>
    </citation>
    <scope>NUCLEOTIDE SEQUENCE</scope>
</reference>
<keyword evidence="1" id="KW-0677">Repeat</keyword>
<dbReference type="PROSITE" id="PS50948">
    <property type="entry name" value="PAN"/>
    <property type="match status" value="1"/>
</dbReference>
<dbReference type="Gene3D" id="3.50.4.10">
    <property type="entry name" value="Hepatocyte Growth Factor"/>
    <property type="match status" value="2"/>
</dbReference>
<evidence type="ECO:0000259" key="4">
    <source>
        <dbReference type="PROSITE" id="PS50948"/>
    </source>
</evidence>
<organism evidence="5 6">
    <name type="scientific">Rotaria sordida</name>
    <dbReference type="NCBI Taxonomy" id="392033"/>
    <lineage>
        <taxon>Eukaryota</taxon>
        <taxon>Metazoa</taxon>
        <taxon>Spiralia</taxon>
        <taxon>Gnathifera</taxon>
        <taxon>Rotifera</taxon>
        <taxon>Eurotatoria</taxon>
        <taxon>Bdelloidea</taxon>
        <taxon>Philodinida</taxon>
        <taxon>Philodinidae</taxon>
        <taxon>Rotaria</taxon>
    </lineage>
</organism>
<feature type="region of interest" description="Disordered" evidence="3">
    <location>
        <begin position="220"/>
        <end position="239"/>
    </location>
</feature>
<dbReference type="Pfam" id="PF14295">
    <property type="entry name" value="PAN_4"/>
    <property type="match status" value="2"/>
</dbReference>
<accession>A0A814HLX9</accession>
<feature type="domain" description="Apple" evidence="4">
    <location>
        <begin position="165"/>
        <end position="239"/>
    </location>
</feature>
<dbReference type="SMART" id="SM00223">
    <property type="entry name" value="APPLE"/>
    <property type="match status" value="2"/>
</dbReference>
<evidence type="ECO:0000256" key="2">
    <source>
        <dbReference type="ARBA" id="ARBA00023157"/>
    </source>
</evidence>
<sequence length="239" mass="26212">MRGYIELQVRRENARLVIPDSQDSKTVGPVIGYAQEPLLPLADACRPLVPIIFNILVYVSNALEHTPDNPSDGLTSDESASIYLYTMEWSGGHRSLYSILNETLRTADREQLKPWFNCCSTCQAIHGCFAFTYSPSSQQCWPKTSISSGKSSTGDAITGYNPNICGGFIRKDNWDISGNDLLASPVRQPDYASCCLQCQATYGCIAFTYSPSSQRCSLKTSIDSGGHSTSDTITGYSRK</sequence>
<gene>
    <name evidence="5" type="ORF">SEV965_LOCUS11376</name>
</gene>
<dbReference type="Proteomes" id="UP000663889">
    <property type="component" value="Unassembled WGS sequence"/>
</dbReference>